<reference evidence="2 3" key="1">
    <citation type="submission" date="2017-05" db="EMBL/GenBank/DDBJ databases">
        <title>The Genome Sequence of Candida krusei Ckrusei653.</title>
        <authorList>
            <person name="Cuomo C."/>
            <person name="Forche A."/>
            <person name="Young S."/>
            <person name="Abouelleil A."/>
            <person name="Cao P."/>
            <person name="Chapman S."/>
            <person name="Cusick C."/>
            <person name="Shea T."/>
            <person name="Nusbaum C."/>
            <person name="Birren B."/>
        </authorList>
    </citation>
    <scope>NUCLEOTIDE SEQUENCE [LARGE SCALE GENOMIC DNA]</scope>
    <source>
        <strain evidence="2 3">Ckrusei653</strain>
    </source>
</reference>
<feature type="region of interest" description="Disordered" evidence="1">
    <location>
        <begin position="985"/>
        <end position="1010"/>
    </location>
</feature>
<evidence type="ECO:0000313" key="3">
    <source>
        <dbReference type="Proteomes" id="UP000195871"/>
    </source>
</evidence>
<name>A0A1Z8JSI5_PICKU</name>
<feature type="compositionally biased region" description="Low complexity" evidence="1">
    <location>
        <begin position="812"/>
        <end position="827"/>
    </location>
</feature>
<accession>A0A1Z8JSI5</accession>
<proteinExistence type="predicted"/>
<dbReference type="Proteomes" id="UP000195871">
    <property type="component" value="Unassembled WGS sequence"/>
</dbReference>
<feature type="region of interest" description="Disordered" evidence="1">
    <location>
        <begin position="803"/>
        <end position="829"/>
    </location>
</feature>
<dbReference type="PANTHER" id="PTHR39414">
    <property type="entry name" value="SERINE/ARGININE REPETITIVE MATRIX PROTEIN 5-RELATED"/>
    <property type="match status" value="1"/>
</dbReference>
<organism evidence="2 3">
    <name type="scientific">Pichia kudriavzevii</name>
    <name type="common">Yeast</name>
    <name type="synonym">Issatchenkia orientalis</name>
    <dbReference type="NCBI Taxonomy" id="4909"/>
    <lineage>
        <taxon>Eukaryota</taxon>
        <taxon>Fungi</taxon>
        <taxon>Dikarya</taxon>
        <taxon>Ascomycota</taxon>
        <taxon>Saccharomycotina</taxon>
        <taxon>Pichiomycetes</taxon>
        <taxon>Pichiales</taxon>
        <taxon>Pichiaceae</taxon>
        <taxon>Pichia</taxon>
    </lineage>
</organism>
<protein>
    <submittedName>
        <fullName evidence="2">Uncharacterized protein</fullName>
    </submittedName>
</protein>
<sequence length="1618" mass="183275">MRVIFDIPTFTPFWSRPSTFHHISINATKPLSEEPNTALTIFGTTQFIEARNSNYHGFKTKDLEVKAYTILQRQAYMLMRWCIIRYSIECLVNINLIQPAIYKLTPDNFLPSLEEVKAYIDNPKFLWRFSLHNYYEFIKLFQPHDRAIKLLNLIMSFNDGSGIVPFARAKHTKLINSFKEKFQVRDITMSHFSLHKIDDMNKTCFKFQLNEYETIEYLYSDDFMLFQMDGITTYEEFTHLLIAGQCLRYNSKILESKVELDKRNHGNRKLISLAKKREKIKDLRNVFKKSNNCKKSKHRIIGDSTTIEPYQKDDEKLSILSKLNQLLKDARGINFPELNKMIEKIEVTPYSFYGEFRKELAFISKFAIRKFVEDQRSKTIIINRLYLMSTWSHAAMMVESNHPHSFYKFLYTYVSFQCSSDYTKMFHDAGDPIRYGWSFPKLSVDFDVVQKYYTKLIPQEYLVDCYRHRLKTKKWKSVMNRFSDAIKVEFRDQLGLKAVRITPEEVERDVLVENMFVEIVGKRMKEVIQSINDECFTNYEANTVDQIRIRVSTSKILEATVMKLVSVTPQEVQFNLVIPRGDFPSGNTTKLVPNSNTSPMKGKSEGPVTRDVLSKMIKMVEKFENLLEILIERHINSSKALNIPDKYELVDYNQVLKSASEYLANVSLENRCDPPKECKALKKIGCIKNKLVRTYDHIAELRNNDVPKHVKKEFKRYFKVMVPFTYTAVETNNCRESDPINYDRFGKVVGLTLKSTKNSCIDNQVVIAENSEPISSPISNVDEASPTVSTSVFTSAVPSDVPSGVPSGVPTISTSISSDGSKSIPQSVSPARFKSVSKSVYPARSKSIPQSVSPAHFKSVSKSVSFADSKSVSKSVSFADSGSVSKSVYPARSKSIPQSVSPAHFKSVSKSVSPARSKSIPQSVSPARSKSVSKSVSFADSESVSKSVSPARSKSVSKSVSFADSKSIPQSVSFADSESVSKSVYPARSKSIPQSVSPARSKSVSKSVSPARSKSVSKSVSFADSESVSKSVSFADSESVSKSVSFADSKSVSKSVSFADSESVSKSVSPARSKSIPQSVSPARSKSVSKSVSFADSESVSKSVSFADSESVSKSVSPARSKSVSKSVYKSVSVDGSMSLSPVVSKAGIPYVSTCDTRYDTASDAVSFATSVSASTTPPITLPVAPPVSIPTDAEINHSVPCSRSLVLENTLVNLHRAAFSDDSDSDELIVDTFENPECDVPNEFTFSHERLLDSELDTFGPLYHVRNVQMFERMVKYDNRGNYDEFVDAMVIPDFHDDSYFDLVLELCEPGSAKQFLQKKIQIDEVKIKPFNLSHIYFIRQLEDKFKKNYHKIISAIKNVWQFLTYTKLMTIDITYDRLLRPFDKCMKIIPFEYYFYDPCIEMFEGIGSYLELYDLKHGVGDVFSGSYQELVFKIQRYSDYHSLFIHAWAKDRHLKELWYAYSYCSMYKFHDTTLGEFNNKLKWPEHATYDLCNEQLHQNLELKRIVPVLFTENPESSSSEQTDGAELEHFKVSNKIEIVMLKGIFTLLRSGIGPIEVTKTSAETKHKTPIKHERQENGIRYKQGEQLIRRGECHTNHPSSLVTLVPSDKSLDTLNL</sequence>
<feature type="compositionally biased region" description="Polar residues" evidence="1">
    <location>
        <begin position="587"/>
        <end position="599"/>
    </location>
</feature>
<feature type="region of interest" description="Disordered" evidence="1">
    <location>
        <begin position="903"/>
        <end position="926"/>
    </location>
</feature>
<dbReference type="VEuPathDB" id="FungiDB:C5L36_0A06890"/>
<feature type="region of interest" description="Disordered" evidence="1">
    <location>
        <begin position="587"/>
        <end position="607"/>
    </location>
</feature>
<comment type="caution">
    <text evidence="2">The sequence shown here is derived from an EMBL/GenBank/DDBJ whole genome shotgun (WGS) entry which is preliminary data.</text>
</comment>
<dbReference type="EMBL" id="NHMM01000002">
    <property type="protein sequence ID" value="OUT23567.1"/>
    <property type="molecule type" value="Genomic_DNA"/>
</dbReference>
<feature type="compositionally biased region" description="Polar residues" evidence="1">
    <location>
        <begin position="991"/>
        <end position="1010"/>
    </location>
</feature>
<evidence type="ECO:0000256" key="1">
    <source>
        <dbReference type="SAM" id="MobiDB-lite"/>
    </source>
</evidence>
<gene>
    <name evidence="2" type="ORF">CAS74_001890</name>
</gene>
<feature type="compositionally biased region" description="Polar residues" evidence="1">
    <location>
        <begin position="908"/>
        <end position="926"/>
    </location>
</feature>
<evidence type="ECO:0000313" key="2">
    <source>
        <dbReference type="EMBL" id="OUT23567.1"/>
    </source>
</evidence>